<feature type="region of interest" description="Disordered" evidence="1">
    <location>
        <begin position="27"/>
        <end position="50"/>
    </location>
</feature>
<dbReference type="Proteomes" id="UP001242314">
    <property type="component" value="Unassembled WGS sequence"/>
</dbReference>
<name>A0ABT9G9R1_9GAMM</name>
<proteinExistence type="predicted"/>
<evidence type="ECO:0000313" key="4">
    <source>
        <dbReference type="Proteomes" id="UP001242314"/>
    </source>
</evidence>
<feature type="signal peptide" evidence="2">
    <location>
        <begin position="1"/>
        <end position="26"/>
    </location>
</feature>
<evidence type="ECO:0000256" key="1">
    <source>
        <dbReference type="SAM" id="MobiDB-lite"/>
    </source>
</evidence>
<organism evidence="3 4">
    <name type="scientific">Pseudoalteromonas distincta</name>
    <dbReference type="NCBI Taxonomy" id="77608"/>
    <lineage>
        <taxon>Bacteria</taxon>
        <taxon>Pseudomonadati</taxon>
        <taxon>Pseudomonadota</taxon>
        <taxon>Gammaproteobacteria</taxon>
        <taxon>Alteromonadales</taxon>
        <taxon>Pseudoalteromonadaceae</taxon>
        <taxon>Pseudoalteromonas</taxon>
    </lineage>
</organism>
<evidence type="ECO:0000256" key="2">
    <source>
        <dbReference type="SAM" id="SignalP"/>
    </source>
</evidence>
<sequence>MRALTYTALTYTTLIALALCSISADAKPHKDKHGHKHGHNKHHSHKHNDNDYLSKKEAKQLIRAGWTPPGLSKSYHRGDYLDRDLYKRGRVIERSRDSGTVSIEIDRTVIHMVHDTREILSILSR</sequence>
<keyword evidence="2" id="KW-0732">Signal</keyword>
<feature type="compositionally biased region" description="Basic residues" evidence="1">
    <location>
        <begin position="29"/>
        <end position="46"/>
    </location>
</feature>
<keyword evidence="4" id="KW-1185">Reference proteome</keyword>
<evidence type="ECO:0000313" key="3">
    <source>
        <dbReference type="EMBL" id="MDP4482603.1"/>
    </source>
</evidence>
<protein>
    <submittedName>
        <fullName evidence="3">Uncharacterized protein</fullName>
    </submittedName>
</protein>
<dbReference type="RefSeq" id="WP_039485109.1">
    <property type="nucleotide sequence ID" value="NZ_JASGWX010000001.1"/>
</dbReference>
<dbReference type="Gene3D" id="3.10.450.160">
    <property type="entry name" value="inner membrane protein cigr"/>
    <property type="match status" value="1"/>
</dbReference>
<comment type="caution">
    <text evidence="3">The sequence shown here is derived from an EMBL/GenBank/DDBJ whole genome shotgun (WGS) entry which is preliminary data.</text>
</comment>
<reference evidence="3 4" key="1">
    <citation type="submission" date="2023-04" db="EMBL/GenBank/DDBJ databases">
        <title>Novel Pseudoalteromonas species isolated from Pacific coral.</title>
        <authorList>
            <person name="Videau P."/>
            <person name="Shlafstein M.D."/>
            <person name="Oline D.K."/>
            <person name="Strangman W.K."/>
            <person name="Hahnke R.L."/>
            <person name="Saw J.H."/>
            <person name="Ushijima B."/>
        </authorList>
    </citation>
    <scope>NUCLEOTIDE SEQUENCE [LARGE SCALE GENOMIC DNA]</scope>
    <source>
        <strain evidence="3 4">LMG 14908</strain>
    </source>
</reference>
<feature type="chain" id="PRO_5047374598" evidence="2">
    <location>
        <begin position="27"/>
        <end position="125"/>
    </location>
</feature>
<accession>A0ABT9G9R1</accession>
<gene>
    <name evidence="3" type="ORF">QDH73_00900</name>
</gene>
<dbReference type="EMBL" id="JASGWX010000001">
    <property type="protein sequence ID" value="MDP4482603.1"/>
    <property type="molecule type" value="Genomic_DNA"/>
</dbReference>